<feature type="region of interest" description="Disordered" evidence="1">
    <location>
        <begin position="369"/>
        <end position="403"/>
    </location>
</feature>
<dbReference type="Proteomes" id="UP000053477">
    <property type="component" value="Unassembled WGS sequence"/>
</dbReference>
<accession>A0A0H2S5F1</accession>
<evidence type="ECO:0000313" key="3">
    <source>
        <dbReference type="Proteomes" id="UP000053477"/>
    </source>
</evidence>
<dbReference type="InterPro" id="IPR053221">
    <property type="entry name" value="Burnettramic_acid_biosynth"/>
</dbReference>
<feature type="compositionally biased region" description="Acidic residues" evidence="1">
    <location>
        <begin position="369"/>
        <end position="378"/>
    </location>
</feature>
<dbReference type="EMBL" id="KQ085886">
    <property type="protein sequence ID" value="KLO19417.1"/>
    <property type="molecule type" value="Genomic_DNA"/>
</dbReference>
<dbReference type="InParanoid" id="A0A0H2S5F1"/>
<organism evidence="2 3">
    <name type="scientific">Schizopora paradoxa</name>
    <dbReference type="NCBI Taxonomy" id="27342"/>
    <lineage>
        <taxon>Eukaryota</taxon>
        <taxon>Fungi</taxon>
        <taxon>Dikarya</taxon>
        <taxon>Basidiomycota</taxon>
        <taxon>Agaricomycotina</taxon>
        <taxon>Agaricomycetes</taxon>
        <taxon>Hymenochaetales</taxon>
        <taxon>Schizoporaceae</taxon>
        <taxon>Schizopora</taxon>
    </lineage>
</organism>
<dbReference type="PANTHER" id="PTHR38887">
    <property type="entry name" value="CHROMOSOME 21, WHOLE GENOME SHOTGUN SEQUENCE"/>
    <property type="match status" value="1"/>
</dbReference>
<sequence length="403" mass="44684">MSTPLSDSQVPDAGENLPAYYATHPAEAERDANALIHSYLNENLTVVRRGTIAHPVCIPQMEVGFDMPFARAYPPGLAELGISQEVFLDFIDGLNTAMIASPPLQVVDFAGLVIGFVTSSPHETFFLIGLGLQAGAQIGIRVIAKTLTDRFMRAANERIFAPAGLRVRICKSPAMRALAKVPWVEAPPPSKLKKLAEYMSTVGLWMPPSPPPGHVPVDPRISDPLMRRLAPYEGYYLPMTRDVPPPRSSPNVVNKLSDFAVNFRRNSLTKRAENANARRQILAGVPLSRELTRKDKKVLKKIAKGKGHKIGRKVYKDDRREARANENILWLVIVNEDEDHLIQGTERVDDARDEVVFNEAEIEQAQREFEEELAENDDSSSSSVEDGEYSDVKSSVSTKAETF</sequence>
<keyword evidence="3" id="KW-1185">Reference proteome</keyword>
<dbReference type="PANTHER" id="PTHR38887:SF1">
    <property type="entry name" value="RAS MODIFICATION PROTEIN ERF4"/>
    <property type="match status" value="1"/>
</dbReference>
<dbReference type="STRING" id="27342.A0A0H2S5F1"/>
<dbReference type="OrthoDB" id="3068835at2759"/>
<name>A0A0H2S5F1_9AGAM</name>
<evidence type="ECO:0000313" key="2">
    <source>
        <dbReference type="EMBL" id="KLO19417.1"/>
    </source>
</evidence>
<protein>
    <submittedName>
        <fullName evidence="2">Uncharacterized protein</fullName>
    </submittedName>
</protein>
<dbReference type="AlphaFoldDB" id="A0A0H2S5F1"/>
<gene>
    <name evidence="2" type="ORF">SCHPADRAFT_885332</name>
</gene>
<reference evidence="2 3" key="1">
    <citation type="submission" date="2015-04" db="EMBL/GenBank/DDBJ databases">
        <title>Complete genome sequence of Schizopora paradoxa KUC8140, a cosmopolitan wood degrader in East Asia.</title>
        <authorList>
            <consortium name="DOE Joint Genome Institute"/>
            <person name="Min B."/>
            <person name="Park H."/>
            <person name="Jang Y."/>
            <person name="Kim J.-J."/>
            <person name="Kim K.H."/>
            <person name="Pangilinan J."/>
            <person name="Lipzen A."/>
            <person name="Riley R."/>
            <person name="Grigoriev I.V."/>
            <person name="Spatafora J.W."/>
            <person name="Choi I.-G."/>
        </authorList>
    </citation>
    <scope>NUCLEOTIDE SEQUENCE [LARGE SCALE GENOMIC DNA]</scope>
    <source>
        <strain evidence="2 3">KUC8140</strain>
    </source>
</reference>
<feature type="compositionally biased region" description="Polar residues" evidence="1">
    <location>
        <begin position="392"/>
        <end position="403"/>
    </location>
</feature>
<proteinExistence type="predicted"/>
<evidence type="ECO:0000256" key="1">
    <source>
        <dbReference type="SAM" id="MobiDB-lite"/>
    </source>
</evidence>